<dbReference type="Gene3D" id="2.40.30.20">
    <property type="match status" value="1"/>
</dbReference>
<dbReference type="Proteomes" id="UP000557857">
    <property type="component" value="Unassembled WGS sequence"/>
</dbReference>
<sequence length="39" mass="4429">MFTGLIAEQGIVKEIRRNQQMIQLTFQASNSILSDYNIG</sequence>
<reference evidence="1 2" key="1">
    <citation type="submission" date="2020-04" db="EMBL/GenBank/DDBJ databases">
        <authorList>
            <person name="Abaymova A."/>
            <person name="Teymurazov M."/>
            <person name="Tazyna O."/>
            <person name="Chatushin Y."/>
            <person name="Svetoch E."/>
            <person name="Pereligyn V."/>
            <person name="Pohylenko V."/>
            <person name="Platonov M."/>
            <person name="Kartsev N."/>
            <person name="Skryabin Y."/>
            <person name="Sizova A."/>
            <person name="Solomentsev V."/>
            <person name="Kislichkina A."/>
            <person name="Bogun A."/>
        </authorList>
    </citation>
    <scope>NUCLEOTIDE SEQUENCE [LARGE SCALE GENOMIC DNA]</scope>
    <source>
        <strain evidence="2">SCPM-O-B-8398 (E28)</strain>
    </source>
</reference>
<dbReference type="InterPro" id="IPR023366">
    <property type="entry name" value="ATP_synth_asu-like_sf"/>
</dbReference>
<accession>A0A848N141</accession>
<name>A0A848N141_ENTMU</name>
<evidence type="ECO:0000313" key="2">
    <source>
        <dbReference type="Proteomes" id="UP000557857"/>
    </source>
</evidence>
<feature type="non-terminal residue" evidence="1">
    <location>
        <position position="39"/>
    </location>
</feature>
<dbReference type="AlphaFoldDB" id="A0A848N141"/>
<dbReference type="EMBL" id="JABCAG010000165">
    <property type="protein sequence ID" value="NMP59958.1"/>
    <property type="molecule type" value="Genomic_DNA"/>
</dbReference>
<gene>
    <name evidence="1" type="ORF">HI921_16175</name>
</gene>
<protein>
    <submittedName>
        <fullName evidence="1">Riboflavin synthase</fullName>
    </submittedName>
</protein>
<proteinExistence type="predicted"/>
<organism evidence="1 2">
    <name type="scientific">Enterococcus mundtii</name>
    <dbReference type="NCBI Taxonomy" id="53346"/>
    <lineage>
        <taxon>Bacteria</taxon>
        <taxon>Bacillati</taxon>
        <taxon>Bacillota</taxon>
        <taxon>Bacilli</taxon>
        <taxon>Lactobacillales</taxon>
        <taxon>Enterococcaceae</taxon>
        <taxon>Enterococcus</taxon>
    </lineage>
</organism>
<comment type="caution">
    <text evidence="1">The sequence shown here is derived from an EMBL/GenBank/DDBJ whole genome shotgun (WGS) entry which is preliminary data.</text>
</comment>
<evidence type="ECO:0000313" key="1">
    <source>
        <dbReference type="EMBL" id="NMP59958.1"/>
    </source>
</evidence>